<dbReference type="Gene3D" id="2.60.40.10">
    <property type="entry name" value="Immunoglobulins"/>
    <property type="match status" value="3"/>
</dbReference>
<dbReference type="EMBL" id="CP130319">
    <property type="protein sequence ID" value="WNR46085.1"/>
    <property type="molecule type" value="Genomic_DNA"/>
</dbReference>
<feature type="domain" description="BIG2" evidence="2">
    <location>
        <begin position="76"/>
        <end position="154"/>
    </location>
</feature>
<accession>A0AA96RLV7</accession>
<dbReference type="KEGG" id="proo:MJB10_08330"/>
<dbReference type="Proteomes" id="UP001304650">
    <property type="component" value="Chromosome"/>
</dbReference>
<keyword evidence="4" id="KW-1185">Reference proteome</keyword>
<dbReference type="AlphaFoldDB" id="A0AA96RLV7"/>
<evidence type="ECO:0000256" key="1">
    <source>
        <dbReference type="SAM" id="MobiDB-lite"/>
    </source>
</evidence>
<evidence type="ECO:0000259" key="2">
    <source>
        <dbReference type="SMART" id="SM00635"/>
    </source>
</evidence>
<feature type="compositionally biased region" description="Basic and acidic residues" evidence="1">
    <location>
        <begin position="441"/>
        <end position="453"/>
    </location>
</feature>
<dbReference type="InterPro" id="IPR044016">
    <property type="entry name" value="Big_13"/>
</dbReference>
<evidence type="ECO:0000313" key="4">
    <source>
        <dbReference type="Proteomes" id="UP001304650"/>
    </source>
</evidence>
<evidence type="ECO:0000313" key="3">
    <source>
        <dbReference type="EMBL" id="WNR46085.1"/>
    </source>
</evidence>
<dbReference type="InterPro" id="IPR003343">
    <property type="entry name" value="Big_2"/>
</dbReference>
<gene>
    <name evidence="3" type="ORF">MJB10_08330</name>
</gene>
<dbReference type="NCBIfam" id="NF033510">
    <property type="entry name" value="Ca_tandemer"/>
    <property type="match status" value="2"/>
</dbReference>
<dbReference type="Pfam" id="PF02368">
    <property type="entry name" value="Big_2"/>
    <property type="match status" value="1"/>
</dbReference>
<dbReference type="InterPro" id="IPR013783">
    <property type="entry name" value="Ig-like_fold"/>
</dbReference>
<feature type="region of interest" description="Disordered" evidence="1">
    <location>
        <begin position="431"/>
        <end position="453"/>
    </location>
</feature>
<organism evidence="3 4">
    <name type="scientific">Paenibacillus roseopurpureus</name>
    <dbReference type="NCBI Taxonomy" id="2918901"/>
    <lineage>
        <taxon>Bacteria</taxon>
        <taxon>Bacillati</taxon>
        <taxon>Bacillota</taxon>
        <taxon>Bacilli</taxon>
        <taxon>Bacillales</taxon>
        <taxon>Paenibacillaceae</taxon>
        <taxon>Paenibacillus</taxon>
    </lineage>
</organism>
<name>A0AA96RLV7_9BACL</name>
<dbReference type="Gene3D" id="2.60.40.1080">
    <property type="match status" value="1"/>
</dbReference>
<dbReference type="InterPro" id="IPR008964">
    <property type="entry name" value="Invasin/intimin_cell_adhesion"/>
</dbReference>
<protein>
    <submittedName>
        <fullName evidence="3">Ig-like domain-containing protein</fullName>
    </submittedName>
</protein>
<reference evidence="3" key="1">
    <citation type="submission" date="2022-02" db="EMBL/GenBank/DDBJ databases">
        <title>Paenibacillus sp. MBLB1832 Whole Genome Shotgun Sequencing.</title>
        <authorList>
            <person name="Hwang C.Y."/>
            <person name="Cho E.-S."/>
            <person name="Seo M.-J."/>
        </authorList>
    </citation>
    <scope>NUCLEOTIDE SEQUENCE</scope>
    <source>
        <strain evidence="3">MBLB1832</strain>
    </source>
</reference>
<dbReference type="Pfam" id="PF19077">
    <property type="entry name" value="Big_13"/>
    <property type="match status" value="2"/>
</dbReference>
<dbReference type="RefSeq" id="WP_314803399.1">
    <property type="nucleotide sequence ID" value="NZ_CP130319.1"/>
</dbReference>
<dbReference type="SMART" id="SM00635">
    <property type="entry name" value="BID_2"/>
    <property type="match status" value="1"/>
</dbReference>
<proteinExistence type="predicted"/>
<sequence>MPQQQGNPIVGKVKFSIGSGSWKSVVITPYVNDQLAFGDKMISLEIVGTSNATLAGLESREGVNGAYILFSYPLIPTTGVSISPTEFELTVGSERVLEAVVTPADAYNPAIVWSSSDPAVAVVDPLTGKVKAVGVGITTITVTTEEGGHSAASLLTVKPLLPPAAPVIVSPAGIVLTKSGQVVVSLKAESHAIVKVRNGAEVVATLVGAGDNPVSVTLPTLADGVYSLTATATDAAGNESEPAVIPTIKVDTNAPAAPTVVSPSAVVLTKSASIVVMLKAEQGTAVLVRNGAEVVATLVGAGDNAVSVTLPTLADGVYSLTATATDAAGNESEPVVIPTIKVDTNAPAAPTIMAPTNPIHTKDRTLVLRFLAEEGSTIKVFWNQNEIGRGIGAGNIETIIEAVELAKGKYELTVVAIDAAGNESVKTISPEIHINGNDEPDMVKSKDKDKKTK</sequence>
<dbReference type="SUPFAM" id="SSF49373">
    <property type="entry name" value="Invasin/intimin cell-adhesion fragments"/>
    <property type="match status" value="1"/>
</dbReference>